<feature type="chain" id="PRO_5034432172" description="Glycoside hydrolase family 5 domain-containing protein" evidence="1">
    <location>
        <begin position="19"/>
        <end position="418"/>
    </location>
</feature>
<organism evidence="2 3">
    <name type="scientific">Cudoniella acicularis</name>
    <dbReference type="NCBI Taxonomy" id="354080"/>
    <lineage>
        <taxon>Eukaryota</taxon>
        <taxon>Fungi</taxon>
        <taxon>Dikarya</taxon>
        <taxon>Ascomycota</taxon>
        <taxon>Pezizomycotina</taxon>
        <taxon>Leotiomycetes</taxon>
        <taxon>Helotiales</taxon>
        <taxon>Tricladiaceae</taxon>
        <taxon>Cudoniella</taxon>
    </lineage>
</organism>
<evidence type="ECO:0000313" key="2">
    <source>
        <dbReference type="EMBL" id="KAF4625376.1"/>
    </source>
</evidence>
<gene>
    <name evidence="2" type="ORF">G7Y89_g12790</name>
</gene>
<accession>A0A8H4VWP0</accession>
<keyword evidence="3" id="KW-1185">Reference proteome</keyword>
<dbReference type="EMBL" id="JAAMPI010001395">
    <property type="protein sequence ID" value="KAF4625376.1"/>
    <property type="molecule type" value="Genomic_DNA"/>
</dbReference>
<name>A0A8H4VWP0_9HELO</name>
<reference evidence="2 3" key="1">
    <citation type="submission" date="2020-03" db="EMBL/GenBank/DDBJ databases">
        <title>Draft Genome Sequence of Cudoniella acicularis.</title>
        <authorList>
            <person name="Buettner E."/>
            <person name="Kellner H."/>
        </authorList>
    </citation>
    <scope>NUCLEOTIDE SEQUENCE [LARGE SCALE GENOMIC DNA]</scope>
    <source>
        <strain evidence="2 3">DSM 108380</strain>
    </source>
</reference>
<evidence type="ECO:0000256" key="1">
    <source>
        <dbReference type="SAM" id="SignalP"/>
    </source>
</evidence>
<feature type="signal peptide" evidence="1">
    <location>
        <begin position="1"/>
        <end position="18"/>
    </location>
</feature>
<dbReference type="InterPro" id="IPR017853">
    <property type="entry name" value="GH"/>
</dbReference>
<keyword evidence="1" id="KW-0732">Signal</keyword>
<dbReference type="OrthoDB" id="428177at2759"/>
<dbReference type="Proteomes" id="UP000566819">
    <property type="component" value="Unassembled WGS sequence"/>
</dbReference>
<evidence type="ECO:0000313" key="3">
    <source>
        <dbReference type="Proteomes" id="UP000566819"/>
    </source>
</evidence>
<dbReference type="SUPFAM" id="SSF51445">
    <property type="entry name" value="(Trans)glycosidases"/>
    <property type="match status" value="1"/>
</dbReference>
<sequence>MILSAISSLAALATVAIASNSFGGANHYFLATLDQTTRRSIITTLHNSGTRFIRTFVRPEVYSTEKGDSKATWSDVEGPMGTFVSPLSSVLDHYDDMLYDVYSVSGGQMKVLLGLHDANMIAGYTQPCDAYCQYMQNKGTNWGSFYSDGTIRNAFKTRLYNILRNYPSKNFGGKSWSQLSQVILAIDLENEPGVGGHDSKLVLAEEWVYNGGSAGKPADIASQGHALNALGIPWSYWDVMTGSESCSGCGNNEVSLDNSPSGACPPLQLPMGLVGQRVEAAHGDVWAGPAALRHRVRVIWTAIRGTRVLSAHGDVADGSVRSLSYAKTNFSATMEFVGIVVGDVWDGPAHLHRLAREISTAMGSVNRVLGAVWDGHALQPVHVRINCSVSAENVLLAIGDVLDGPAPLHLLAKETLIV</sequence>
<proteinExistence type="predicted"/>
<dbReference type="Gene3D" id="3.20.20.80">
    <property type="entry name" value="Glycosidases"/>
    <property type="match status" value="1"/>
</dbReference>
<comment type="caution">
    <text evidence="2">The sequence shown here is derived from an EMBL/GenBank/DDBJ whole genome shotgun (WGS) entry which is preliminary data.</text>
</comment>
<evidence type="ECO:0008006" key="4">
    <source>
        <dbReference type="Google" id="ProtNLM"/>
    </source>
</evidence>
<protein>
    <recommendedName>
        <fullName evidence="4">Glycoside hydrolase family 5 domain-containing protein</fullName>
    </recommendedName>
</protein>
<dbReference type="AlphaFoldDB" id="A0A8H4VWP0"/>